<protein>
    <submittedName>
        <fullName evidence="1">Uncharacterized protein</fullName>
    </submittedName>
</protein>
<dbReference type="EMBL" id="MLGG01000013">
    <property type="protein sequence ID" value="KAK1459391.1"/>
    <property type="molecule type" value="Genomic_DNA"/>
</dbReference>
<name>A0AAI9ULM1_9PEZI</name>
<keyword evidence="2" id="KW-1185">Reference proteome</keyword>
<evidence type="ECO:0000313" key="2">
    <source>
        <dbReference type="Proteomes" id="UP001239795"/>
    </source>
</evidence>
<dbReference type="AlphaFoldDB" id="A0AAI9ULM1"/>
<proteinExistence type="predicted"/>
<evidence type="ECO:0000313" key="1">
    <source>
        <dbReference type="EMBL" id="KAK1459391.1"/>
    </source>
</evidence>
<gene>
    <name evidence="1" type="ORF">CMEL01_02390</name>
</gene>
<comment type="caution">
    <text evidence="1">The sequence shown here is derived from an EMBL/GenBank/DDBJ whole genome shotgun (WGS) entry which is preliminary data.</text>
</comment>
<dbReference type="Proteomes" id="UP001239795">
    <property type="component" value="Unassembled WGS sequence"/>
</dbReference>
<reference evidence="1 2" key="1">
    <citation type="submission" date="2016-10" db="EMBL/GenBank/DDBJ databases">
        <title>The genome sequence of Colletotrichum fioriniae PJ7.</title>
        <authorList>
            <person name="Baroncelli R."/>
        </authorList>
    </citation>
    <scope>NUCLEOTIDE SEQUENCE [LARGE SCALE GENOMIC DNA]</scope>
    <source>
        <strain evidence="1">Col 31</strain>
    </source>
</reference>
<organism evidence="1 2">
    <name type="scientific">Colletotrichum melonis</name>
    <dbReference type="NCBI Taxonomy" id="1209925"/>
    <lineage>
        <taxon>Eukaryota</taxon>
        <taxon>Fungi</taxon>
        <taxon>Dikarya</taxon>
        <taxon>Ascomycota</taxon>
        <taxon>Pezizomycotina</taxon>
        <taxon>Sordariomycetes</taxon>
        <taxon>Hypocreomycetidae</taxon>
        <taxon>Glomerellales</taxon>
        <taxon>Glomerellaceae</taxon>
        <taxon>Colletotrichum</taxon>
        <taxon>Colletotrichum acutatum species complex</taxon>
    </lineage>
</organism>
<accession>A0AAI9ULM1</accession>
<sequence length="126" mass="14549">MGFFVTTAIPTILQSLLCLARKMWLLGCPEKVTCGVMAHHLVGSSWVWWLVVCLVNCGFDGVAVRLSTTHFEIFEIMRTFTSLFHLPYFEQREYRIIDLWFKAQLISTVQVLSRSTIRIIQYGTKS</sequence>